<name>A0A4C1Y7V7_EUMVA</name>
<evidence type="ECO:0000313" key="1">
    <source>
        <dbReference type="EMBL" id="GBP70902.1"/>
    </source>
</evidence>
<reference evidence="1 2" key="1">
    <citation type="journal article" date="2019" name="Commun. Biol.">
        <title>The bagworm genome reveals a unique fibroin gene that provides high tensile strength.</title>
        <authorList>
            <person name="Kono N."/>
            <person name="Nakamura H."/>
            <person name="Ohtoshi R."/>
            <person name="Tomita M."/>
            <person name="Numata K."/>
            <person name="Arakawa K."/>
        </authorList>
    </citation>
    <scope>NUCLEOTIDE SEQUENCE [LARGE SCALE GENOMIC DNA]</scope>
</reference>
<comment type="caution">
    <text evidence="1">The sequence shown here is derived from an EMBL/GenBank/DDBJ whole genome shotgun (WGS) entry which is preliminary data.</text>
</comment>
<dbReference type="Proteomes" id="UP000299102">
    <property type="component" value="Unassembled WGS sequence"/>
</dbReference>
<dbReference type="AlphaFoldDB" id="A0A4C1Y7V7"/>
<gene>
    <name evidence="1" type="ORF">EVAR_48867_1</name>
</gene>
<protein>
    <submittedName>
        <fullName evidence="1">Uncharacterized protein</fullName>
    </submittedName>
</protein>
<accession>A0A4C1Y7V7</accession>
<dbReference type="EMBL" id="BGZK01001090">
    <property type="protein sequence ID" value="GBP70902.1"/>
    <property type="molecule type" value="Genomic_DNA"/>
</dbReference>
<dbReference type="OrthoDB" id="7475696at2759"/>
<sequence length="162" mass="17486">MSGAEVSRRKSQDFPEALEGALVLSPQPLPCPYAGGWSSSNKLYLISRSPRWVGHVIGRITSTTERAGVKQNINYTAEAGGSTTINRRAGAFHAREKAIYNKRWLRDLSLVLSSPSEMPSHASTSSSRSPLEDFSSPVVIGSMSNVACPLPLKFTDSVSYVG</sequence>
<organism evidence="1 2">
    <name type="scientific">Eumeta variegata</name>
    <name type="common">Bagworm moth</name>
    <name type="synonym">Eumeta japonica</name>
    <dbReference type="NCBI Taxonomy" id="151549"/>
    <lineage>
        <taxon>Eukaryota</taxon>
        <taxon>Metazoa</taxon>
        <taxon>Ecdysozoa</taxon>
        <taxon>Arthropoda</taxon>
        <taxon>Hexapoda</taxon>
        <taxon>Insecta</taxon>
        <taxon>Pterygota</taxon>
        <taxon>Neoptera</taxon>
        <taxon>Endopterygota</taxon>
        <taxon>Lepidoptera</taxon>
        <taxon>Glossata</taxon>
        <taxon>Ditrysia</taxon>
        <taxon>Tineoidea</taxon>
        <taxon>Psychidae</taxon>
        <taxon>Oiketicinae</taxon>
        <taxon>Eumeta</taxon>
    </lineage>
</organism>
<proteinExistence type="predicted"/>
<keyword evidence="2" id="KW-1185">Reference proteome</keyword>
<evidence type="ECO:0000313" key="2">
    <source>
        <dbReference type="Proteomes" id="UP000299102"/>
    </source>
</evidence>